<dbReference type="SUPFAM" id="SSF52540">
    <property type="entry name" value="P-loop containing nucleoside triphosphate hydrolases"/>
    <property type="match status" value="1"/>
</dbReference>
<dbReference type="OMA" id="ILEYWRY"/>
<dbReference type="InterPro" id="IPR027417">
    <property type="entry name" value="P-loop_NTPase"/>
</dbReference>
<keyword evidence="6" id="KW-1185">Reference proteome</keyword>
<protein>
    <recommendedName>
        <fullName evidence="4">ABC transporter domain-containing protein</fullName>
    </recommendedName>
</protein>
<keyword evidence="3" id="KW-0812">Transmembrane</keyword>
<accession>G5A2W3</accession>
<evidence type="ECO:0000256" key="2">
    <source>
        <dbReference type="SAM" id="MobiDB-lite"/>
    </source>
</evidence>
<evidence type="ECO:0000256" key="1">
    <source>
        <dbReference type="ARBA" id="ARBA00022448"/>
    </source>
</evidence>
<dbReference type="InParanoid" id="G5A2W3"/>
<dbReference type="Gene3D" id="3.40.50.300">
    <property type="entry name" value="P-loop containing nucleotide triphosphate hydrolases"/>
    <property type="match status" value="1"/>
</dbReference>
<feature type="compositionally biased region" description="Polar residues" evidence="2">
    <location>
        <begin position="258"/>
        <end position="267"/>
    </location>
</feature>
<feature type="region of interest" description="Disordered" evidence="2">
    <location>
        <begin position="221"/>
        <end position="267"/>
    </location>
</feature>
<dbReference type="InterPro" id="IPR003439">
    <property type="entry name" value="ABC_transporter-like_ATP-bd"/>
</dbReference>
<dbReference type="AlphaFoldDB" id="G5A2W3"/>
<dbReference type="EMBL" id="JH159159">
    <property type="protein sequence ID" value="EGZ10003.1"/>
    <property type="molecule type" value="Genomic_DNA"/>
</dbReference>
<dbReference type="GO" id="GO:0016887">
    <property type="term" value="F:ATP hydrolysis activity"/>
    <property type="evidence" value="ECO:0007669"/>
    <property type="project" value="InterPro"/>
</dbReference>
<feature type="transmembrane region" description="Helical" evidence="3">
    <location>
        <begin position="47"/>
        <end position="71"/>
    </location>
</feature>
<reference evidence="5 6" key="1">
    <citation type="journal article" date="2006" name="Science">
        <title>Phytophthora genome sequences uncover evolutionary origins and mechanisms of pathogenesis.</title>
        <authorList>
            <person name="Tyler B.M."/>
            <person name="Tripathy S."/>
            <person name="Zhang X."/>
            <person name="Dehal P."/>
            <person name="Jiang R.H."/>
            <person name="Aerts A."/>
            <person name="Arredondo F.D."/>
            <person name="Baxter L."/>
            <person name="Bensasson D."/>
            <person name="Beynon J.L."/>
            <person name="Chapman J."/>
            <person name="Damasceno C.M."/>
            <person name="Dorrance A.E."/>
            <person name="Dou D."/>
            <person name="Dickerman A.W."/>
            <person name="Dubchak I.L."/>
            <person name="Garbelotto M."/>
            <person name="Gijzen M."/>
            <person name="Gordon S.G."/>
            <person name="Govers F."/>
            <person name="Grunwald N.J."/>
            <person name="Huang W."/>
            <person name="Ivors K.L."/>
            <person name="Jones R.W."/>
            <person name="Kamoun S."/>
            <person name="Krampis K."/>
            <person name="Lamour K.H."/>
            <person name="Lee M.K."/>
            <person name="McDonald W.H."/>
            <person name="Medina M."/>
            <person name="Meijer H.J."/>
            <person name="Nordberg E.K."/>
            <person name="Maclean D.J."/>
            <person name="Ospina-Giraldo M.D."/>
            <person name="Morris P.F."/>
            <person name="Phuntumart V."/>
            <person name="Putnam N.H."/>
            <person name="Rash S."/>
            <person name="Rose J.K."/>
            <person name="Sakihama Y."/>
            <person name="Salamov A.A."/>
            <person name="Savidor A."/>
            <person name="Scheuring C.F."/>
            <person name="Smith B.M."/>
            <person name="Sobral B.W."/>
            <person name="Terry A."/>
            <person name="Torto-Alalibo T.A."/>
            <person name="Win J."/>
            <person name="Xu Z."/>
            <person name="Zhang H."/>
            <person name="Grigoriev I.V."/>
            <person name="Rokhsar D.S."/>
            <person name="Boore J.L."/>
        </authorList>
    </citation>
    <scope>NUCLEOTIDE SEQUENCE [LARGE SCALE GENOMIC DNA]</scope>
    <source>
        <strain evidence="5 6">P6497</strain>
    </source>
</reference>
<dbReference type="GeneID" id="20660411"/>
<dbReference type="KEGG" id="psoj:PHYSODRAFT_521519"/>
<dbReference type="Pfam" id="PF00005">
    <property type="entry name" value="ABC_tran"/>
    <property type="match status" value="1"/>
</dbReference>
<feature type="domain" description="ABC transporter" evidence="4">
    <location>
        <begin position="163"/>
        <end position="224"/>
    </location>
</feature>
<evidence type="ECO:0000256" key="3">
    <source>
        <dbReference type="SAM" id="Phobius"/>
    </source>
</evidence>
<keyword evidence="1" id="KW-0813">Transport</keyword>
<organism evidence="5 6">
    <name type="scientific">Phytophthora sojae (strain P6497)</name>
    <name type="common">Soybean stem and root rot agent</name>
    <name type="synonym">Phytophthora megasperma f. sp. glycines</name>
    <dbReference type="NCBI Taxonomy" id="1094619"/>
    <lineage>
        <taxon>Eukaryota</taxon>
        <taxon>Sar</taxon>
        <taxon>Stramenopiles</taxon>
        <taxon>Oomycota</taxon>
        <taxon>Peronosporomycetes</taxon>
        <taxon>Peronosporales</taxon>
        <taxon>Peronosporaceae</taxon>
        <taxon>Phytophthora</taxon>
    </lineage>
</organism>
<evidence type="ECO:0000313" key="5">
    <source>
        <dbReference type="EMBL" id="EGZ10003.1"/>
    </source>
</evidence>
<dbReference type="Proteomes" id="UP000002640">
    <property type="component" value="Unassembled WGS sequence"/>
</dbReference>
<dbReference type="GO" id="GO:0005524">
    <property type="term" value="F:ATP binding"/>
    <property type="evidence" value="ECO:0007669"/>
    <property type="project" value="InterPro"/>
</dbReference>
<keyword evidence="3" id="KW-1133">Transmembrane helix</keyword>
<proteinExistence type="predicted"/>
<evidence type="ECO:0000259" key="4">
    <source>
        <dbReference type="Pfam" id="PF00005"/>
    </source>
</evidence>
<gene>
    <name evidence="5" type="ORF">PHYSODRAFT_521519</name>
</gene>
<evidence type="ECO:0000313" key="6">
    <source>
        <dbReference type="Proteomes" id="UP000002640"/>
    </source>
</evidence>
<dbReference type="RefSeq" id="XP_009534864.1">
    <property type="nucleotide sequence ID" value="XM_009536569.1"/>
</dbReference>
<feature type="non-terminal residue" evidence="5">
    <location>
        <position position="1"/>
    </location>
</feature>
<sequence length="267" mass="29489">LATLAMNQYMDARFTVCVYRGVDYCETYGMTMSDYALTSYDVQTGRVWLWLGIVYVVGVYLLFMVVSWLILEYWRYESPEHVAVAVNDASIRDETSSSTADYALVATPKGADVTIPIVQTPERSFVPVAIAFRDVWYSVPDPAQPNATTDLLKGISGFALLRTMTALMGSSGAGKTTLMDVIAGRKTGGNIRGQILLNGQPASELAIRRCTGYCEQMDIHSDGSTPFPGRSAQMLDSKQSRRTKGSIHVRLRPEQYTDSKQSLSFSK</sequence>
<feature type="compositionally biased region" description="Basic residues" evidence="2">
    <location>
        <begin position="240"/>
        <end position="250"/>
    </location>
</feature>
<dbReference type="PANTHER" id="PTHR19241">
    <property type="entry name" value="ATP-BINDING CASSETTE TRANSPORTER"/>
    <property type="match status" value="1"/>
</dbReference>
<keyword evidence="3" id="KW-0472">Membrane</keyword>
<name>G5A2W3_PHYSP</name>